<name>A0ABS5D7J7_9FLAO</name>
<reference evidence="2 3" key="1">
    <citation type="submission" date="2021-04" db="EMBL/GenBank/DDBJ databases">
        <title>Description of novel Flavobacterium sp. F-328.</title>
        <authorList>
            <person name="Saticioglu I.B."/>
        </authorList>
    </citation>
    <scope>NUCLEOTIDE SEQUENCE [LARGE SCALE GENOMIC DNA]</scope>
    <source>
        <strain evidence="2 3">F-328</strain>
    </source>
</reference>
<dbReference type="SUPFAM" id="SSF50242">
    <property type="entry name" value="TIMP-like"/>
    <property type="match status" value="1"/>
</dbReference>
<evidence type="ECO:0000313" key="3">
    <source>
        <dbReference type="Proteomes" id="UP000679008"/>
    </source>
</evidence>
<dbReference type="InterPro" id="IPR008993">
    <property type="entry name" value="TIMP-like_OB-fold"/>
</dbReference>
<dbReference type="RefSeq" id="WP_210791870.1">
    <property type="nucleotide sequence ID" value="NZ_JAGPXB010000024.1"/>
</dbReference>
<keyword evidence="1" id="KW-0812">Transmembrane</keyword>
<evidence type="ECO:0008006" key="4">
    <source>
        <dbReference type="Google" id="ProtNLM"/>
    </source>
</evidence>
<proteinExistence type="predicted"/>
<keyword evidence="3" id="KW-1185">Reference proteome</keyword>
<keyword evidence="1" id="KW-1133">Transmembrane helix</keyword>
<evidence type="ECO:0000313" key="2">
    <source>
        <dbReference type="EMBL" id="MBQ0910013.1"/>
    </source>
</evidence>
<comment type="caution">
    <text evidence="2">The sequence shown here is derived from an EMBL/GenBank/DDBJ whole genome shotgun (WGS) entry which is preliminary data.</text>
</comment>
<dbReference type="EMBL" id="JAGPXB010000024">
    <property type="protein sequence ID" value="MBQ0910013.1"/>
    <property type="molecule type" value="Genomic_DNA"/>
</dbReference>
<sequence>MKQLLIFILSLFAINSYSNDCKTISKEKEYNNSDCILLGKITFVNDSYFEIKVLEVYKGGNFKKIRSYIGHNSIYPDLGETWLLYFNKSDKNDFYVSGCSNSRSFERPFIDIPPPPFPKTDPYFNELNWKTYFKLAILELNLDISKLRQVKTQNKLSSVINNYEILEKQMTLIKLLLIVIVVLLGYLFFRCRNYQKEK</sequence>
<dbReference type="Proteomes" id="UP000679008">
    <property type="component" value="Unassembled WGS sequence"/>
</dbReference>
<organism evidence="2 3">
    <name type="scientific">Flavobacterium erciyesense</name>
    <dbReference type="NCBI Taxonomy" id="2825842"/>
    <lineage>
        <taxon>Bacteria</taxon>
        <taxon>Pseudomonadati</taxon>
        <taxon>Bacteroidota</taxon>
        <taxon>Flavobacteriia</taxon>
        <taxon>Flavobacteriales</taxon>
        <taxon>Flavobacteriaceae</taxon>
        <taxon>Flavobacterium</taxon>
    </lineage>
</organism>
<keyword evidence="1" id="KW-0472">Membrane</keyword>
<evidence type="ECO:0000256" key="1">
    <source>
        <dbReference type="SAM" id="Phobius"/>
    </source>
</evidence>
<feature type="transmembrane region" description="Helical" evidence="1">
    <location>
        <begin position="171"/>
        <end position="189"/>
    </location>
</feature>
<protein>
    <recommendedName>
        <fullName evidence="4">Tissue inhibitor of metalloproteinase</fullName>
    </recommendedName>
</protein>
<gene>
    <name evidence="2" type="ORF">KBJ98_14975</name>
</gene>
<accession>A0ABS5D7J7</accession>